<dbReference type="InterPro" id="IPR051909">
    <property type="entry name" value="MFP_Cation_Efflux"/>
</dbReference>
<evidence type="ECO:0000256" key="3">
    <source>
        <dbReference type="SAM" id="Phobius"/>
    </source>
</evidence>
<keyword evidence="3" id="KW-0812">Transmembrane</keyword>
<dbReference type="GO" id="GO:0060003">
    <property type="term" value="P:copper ion export"/>
    <property type="evidence" value="ECO:0007669"/>
    <property type="project" value="TreeGrafter"/>
</dbReference>
<proteinExistence type="predicted"/>
<evidence type="ECO:0000313" key="4">
    <source>
        <dbReference type="EMBL" id="TWU18166.1"/>
    </source>
</evidence>
<protein>
    <submittedName>
        <fullName evidence="4">Uncharacterized protein</fullName>
    </submittedName>
</protein>
<keyword evidence="3" id="KW-0472">Membrane</keyword>
<keyword evidence="1" id="KW-0813">Transport</keyword>
<dbReference type="Gene3D" id="1.10.287.470">
    <property type="entry name" value="Helix hairpin bin"/>
    <property type="match status" value="1"/>
</dbReference>
<reference evidence="4 5" key="1">
    <citation type="journal article" date="2020" name="Antonie Van Leeuwenhoek">
        <title>Rhodopirellula heiligendammensis sp. nov., Rhodopirellula pilleata sp. nov., and Rhodopirellula solitaria sp. nov. isolated from natural or artificial marine surfaces in Northern Germany and California, USA, and emended description of the genus Rhodopirellula.</title>
        <authorList>
            <person name="Kallscheuer N."/>
            <person name="Wiegand S."/>
            <person name="Jogler M."/>
            <person name="Boedeker C."/>
            <person name="Peeters S.H."/>
            <person name="Rast P."/>
            <person name="Heuer A."/>
            <person name="Jetten M.S.M."/>
            <person name="Rohde M."/>
            <person name="Jogler C."/>
        </authorList>
    </citation>
    <scope>NUCLEOTIDE SEQUENCE [LARGE SCALE GENOMIC DNA]</scope>
    <source>
        <strain evidence="4 5">Poly21</strain>
    </source>
</reference>
<evidence type="ECO:0000256" key="2">
    <source>
        <dbReference type="SAM" id="MobiDB-lite"/>
    </source>
</evidence>
<dbReference type="RefSeq" id="WP_146405267.1">
    <property type="nucleotide sequence ID" value="NZ_SJPU01000001.1"/>
</dbReference>
<dbReference type="GO" id="GO:0015679">
    <property type="term" value="P:plasma membrane copper ion transport"/>
    <property type="evidence" value="ECO:0007669"/>
    <property type="project" value="TreeGrafter"/>
</dbReference>
<sequence length="499" mass="54748">MNPNPSRIPWPAIGIAGGLAGVLIAIATFSIWWPSLSNWVDATLASQRSGGAAAAQGHDDHAGHDHGAEDTAGASLVLSPQARRNLGLTDEFLRPVELSTYRRSITVPAIVVPKPGRSSIIVSSPLNGVITHVHAVTGEAVMPGDLLFEVRLTYEDLVETQTAYLKTISEIEVENREIARLEDVTRSGAVSGKLLLERRYAKEKLEAFAKSQREALRMHGLNERQVEEIGENGKLLHHLKIVAPDVDTHEHDDELQLTQVSTRSASFSQLPPLATPRPGQHETGHDPLVIDDLLIHKGQAIVAGERLCSLSDYSQLFIEGKAFENDVAAISEAAKRGWRVDAVFSNSSGQTMVNGLELAYVSNSIDLQSRTLSLFVELPNEIIRDESNDDGQRFLTWKYRVGQRLELRVPVEQWDQQIVLPVDAVVESGADWFVFVQNGRNFSRVPVHVRYRDQNSVVIANDGSIYPGDVVAMKSAHRMQMAISNKSGGAVDPHAGHNH</sequence>
<accession>A0A5C6C3S3</accession>
<evidence type="ECO:0000313" key="5">
    <source>
        <dbReference type="Proteomes" id="UP000319908"/>
    </source>
</evidence>
<dbReference type="EMBL" id="SJPU01000001">
    <property type="protein sequence ID" value="TWU18166.1"/>
    <property type="molecule type" value="Genomic_DNA"/>
</dbReference>
<dbReference type="AlphaFoldDB" id="A0A5C6C3S3"/>
<evidence type="ECO:0000256" key="1">
    <source>
        <dbReference type="ARBA" id="ARBA00022448"/>
    </source>
</evidence>
<comment type="caution">
    <text evidence="4">The sequence shown here is derived from an EMBL/GenBank/DDBJ whole genome shotgun (WGS) entry which is preliminary data.</text>
</comment>
<dbReference type="Proteomes" id="UP000319908">
    <property type="component" value="Unassembled WGS sequence"/>
</dbReference>
<dbReference type="PANTHER" id="PTHR30097:SF4">
    <property type="entry name" value="SLR6042 PROTEIN"/>
    <property type="match status" value="1"/>
</dbReference>
<keyword evidence="5" id="KW-1185">Reference proteome</keyword>
<dbReference type="Gene3D" id="2.40.420.20">
    <property type="match status" value="1"/>
</dbReference>
<gene>
    <name evidence="4" type="ORF">Poly21_03210</name>
</gene>
<organism evidence="4 5">
    <name type="scientific">Allorhodopirellula heiligendammensis</name>
    <dbReference type="NCBI Taxonomy" id="2714739"/>
    <lineage>
        <taxon>Bacteria</taxon>
        <taxon>Pseudomonadati</taxon>
        <taxon>Planctomycetota</taxon>
        <taxon>Planctomycetia</taxon>
        <taxon>Pirellulales</taxon>
        <taxon>Pirellulaceae</taxon>
        <taxon>Allorhodopirellula</taxon>
    </lineage>
</organism>
<dbReference type="Gene3D" id="2.40.50.100">
    <property type="match status" value="1"/>
</dbReference>
<keyword evidence="3" id="KW-1133">Transmembrane helix</keyword>
<dbReference type="GO" id="GO:0030313">
    <property type="term" value="C:cell envelope"/>
    <property type="evidence" value="ECO:0007669"/>
    <property type="project" value="TreeGrafter"/>
</dbReference>
<dbReference type="OrthoDB" id="235102at2"/>
<feature type="region of interest" description="Disordered" evidence="2">
    <location>
        <begin position="261"/>
        <end position="283"/>
    </location>
</feature>
<feature type="transmembrane region" description="Helical" evidence="3">
    <location>
        <begin position="12"/>
        <end position="33"/>
    </location>
</feature>
<name>A0A5C6C3S3_9BACT</name>
<dbReference type="PANTHER" id="PTHR30097">
    <property type="entry name" value="CATION EFFLUX SYSTEM PROTEIN CUSB"/>
    <property type="match status" value="1"/>
</dbReference>